<evidence type="ECO:0000313" key="14">
    <source>
        <dbReference type="EMBL" id="KDO25305.1"/>
    </source>
</evidence>
<dbReference type="Pfam" id="PF01536">
    <property type="entry name" value="SAM_decarbox"/>
    <property type="match status" value="1"/>
</dbReference>
<dbReference type="PROSITE" id="PS01336">
    <property type="entry name" value="ADOMETDC"/>
    <property type="match status" value="1"/>
</dbReference>
<dbReference type="GO" id="GO:0004014">
    <property type="term" value="F:adenosylmethionine decarboxylase activity"/>
    <property type="evidence" value="ECO:0007669"/>
    <property type="project" value="UniProtKB-EC"/>
</dbReference>
<organism evidence="14 15">
    <name type="scientific">Saprolegnia parasitica (strain CBS 223.65)</name>
    <dbReference type="NCBI Taxonomy" id="695850"/>
    <lineage>
        <taxon>Eukaryota</taxon>
        <taxon>Sar</taxon>
        <taxon>Stramenopiles</taxon>
        <taxon>Oomycota</taxon>
        <taxon>Saprolegniomycetes</taxon>
        <taxon>Saprolegniales</taxon>
        <taxon>Saprolegniaceae</taxon>
        <taxon>Saprolegnia</taxon>
    </lineage>
</organism>
<evidence type="ECO:0000256" key="10">
    <source>
        <dbReference type="ARBA" id="ARBA00023145"/>
    </source>
</evidence>
<dbReference type="InterPro" id="IPR001985">
    <property type="entry name" value="S-AdoMet_decarboxylase_euk"/>
</dbReference>
<name>A0A067C821_SAPPC</name>
<keyword evidence="5" id="KW-0949">S-adenosyl-L-methionine</keyword>
<keyword evidence="9" id="KW-0620">Polyamine biosynthesis</keyword>
<dbReference type="InterPro" id="IPR048283">
    <property type="entry name" value="AdoMetDC-like"/>
</dbReference>
<dbReference type="GO" id="GO:0006597">
    <property type="term" value="P:spermine biosynthetic process"/>
    <property type="evidence" value="ECO:0007669"/>
    <property type="project" value="InterPro"/>
</dbReference>
<dbReference type="InterPro" id="IPR016067">
    <property type="entry name" value="S-AdoMet_deCO2ase_core"/>
</dbReference>
<dbReference type="InterPro" id="IPR018166">
    <property type="entry name" value="S-AdoMet_deCO2ase_CS"/>
</dbReference>
<evidence type="ECO:0000256" key="1">
    <source>
        <dbReference type="ARBA" id="ARBA00001928"/>
    </source>
</evidence>
<proteinExistence type="inferred from homology"/>
<keyword evidence="10" id="KW-0865">Zymogen</keyword>
<dbReference type="AlphaFoldDB" id="A0A067C821"/>
<dbReference type="OrthoDB" id="1068353at2759"/>
<dbReference type="Gene3D" id="3.30.360.50">
    <property type="entry name" value="S-adenosylmethionine decarboxylase"/>
    <property type="match status" value="1"/>
</dbReference>
<evidence type="ECO:0000256" key="9">
    <source>
        <dbReference type="ARBA" id="ARBA00023115"/>
    </source>
</evidence>
<evidence type="ECO:0000256" key="6">
    <source>
        <dbReference type="ARBA" id="ARBA00022793"/>
    </source>
</evidence>
<sequence length="396" mass="43634">MHGDQVPCTTKTSGVTLFENYQVDSSIIYTGFFYTIDQAIPDSTNNVSSDTASSTDSRGDQPVMDYPNTFEGPEKNLEVDLVPACDGADPRGLRALSRAQIDALLDAAKCTILSHVSNAHLDAYVLSESSLFVYPRKMLIKTCGTTTLLKALPLLTEYVRDLGLAVEKVRYSRKNFLLPDDQLFPHTSFASEVDYLNDFFPNGAAHILGPINADHWFAYAWDVHEHGEPVAKPSAGVKEHTLHILMQDMHEDAAAAFFKRDNGWDGAVMSEKSGIRDLAPDAIMDAFAFEPCGYSMNAIDGPSYSTIHITPESHCSYASYETNDMVGAYGPLIQDVVGVFRPAKFTVTMSVVGELTMKDHIFKKKDFNGYKRRGGWTQAHMDGDITVLKANFAVAN</sequence>
<dbReference type="KEGG" id="spar:SPRG_09135"/>
<dbReference type="GeneID" id="24131328"/>
<dbReference type="STRING" id="695850.A0A067C821"/>
<accession>A0A067C821</accession>
<dbReference type="RefSeq" id="XP_012203963.1">
    <property type="nucleotide sequence ID" value="XM_012348573.1"/>
</dbReference>
<evidence type="ECO:0000256" key="7">
    <source>
        <dbReference type="ARBA" id="ARBA00022813"/>
    </source>
</evidence>
<dbReference type="VEuPathDB" id="FungiDB:SPRG_09135"/>
<dbReference type="EMBL" id="KK583233">
    <property type="protein sequence ID" value="KDO25305.1"/>
    <property type="molecule type" value="Genomic_DNA"/>
</dbReference>
<keyword evidence="6" id="KW-0210">Decarboxylase</keyword>
<evidence type="ECO:0000256" key="2">
    <source>
        <dbReference type="ARBA" id="ARBA00004911"/>
    </source>
</evidence>
<keyword evidence="12" id="KW-0704">Schiff base</keyword>
<dbReference type="SUPFAM" id="SSF56276">
    <property type="entry name" value="S-adenosylmethionine decarboxylase"/>
    <property type="match status" value="1"/>
</dbReference>
<keyword evidence="7" id="KW-0068">Autocatalytic cleavage</keyword>
<keyword evidence="8" id="KW-0745">Spermidine biosynthesis</keyword>
<dbReference type="Gene3D" id="3.60.90.10">
    <property type="entry name" value="S-adenosylmethionine decarboxylase"/>
    <property type="match status" value="1"/>
</dbReference>
<evidence type="ECO:0000256" key="11">
    <source>
        <dbReference type="ARBA" id="ARBA00023239"/>
    </source>
</evidence>
<evidence type="ECO:0000256" key="12">
    <source>
        <dbReference type="ARBA" id="ARBA00023270"/>
    </source>
</evidence>
<dbReference type="GO" id="GO:0008295">
    <property type="term" value="P:spermidine biosynthetic process"/>
    <property type="evidence" value="ECO:0007669"/>
    <property type="project" value="UniProtKB-KW"/>
</dbReference>
<dbReference type="Proteomes" id="UP000030745">
    <property type="component" value="Unassembled WGS sequence"/>
</dbReference>
<dbReference type="UniPathway" id="UPA00331">
    <property type="reaction ID" value="UER00451"/>
</dbReference>
<dbReference type="GO" id="GO:0005829">
    <property type="term" value="C:cytosol"/>
    <property type="evidence" value="ECO:0007669"/>
    <property type="project" value="TreeGrafter"/>
</dbReference>
<evidence type="ECO:0000256" key="5">
    <source>
        <dbReference type="ARBA" id="ARBA00022691"/>
    </source>
</evidence>
<evidence type="ECO:0000256" key="13">
    <source>
        <dbReference type="ARBA" id="ARBA00023317"/>
    </source>
</evidence>
<gene>
    <name evidence="14" type="ORF">SPRG_09135</name>
</gene>
<comment type="cofactor">
    <cofactor evidence="1">
        <name>pyruvate</name>
        <dbReference type="ChEBI" id="CHEBI:15361"/>
    </cofactor>
</comment>
<dbReference type="EC" id="4.1.1.50" evidence="4"/>
<keyword evidence="11" id="KW-0456">Lyase</keyword>
<keyword evidence="15" id="KW-1185">Reference proteome</keyword>
<comment type="similarity">
    <text evidence="3">Belongs to the eukaryotic AdoMetDC family.</text>
</comment>
<protein>
    <recommendedName>
        <fullName evidence="4">adenosylmethionine decarboxylase</fullName>
        <ecNumber evidence="4">4.1.1.50</ecNumber>
    </recommendedName>
</protein>
<comment type="pathway">
    <text evidence="2">Amine and polyamine biosynthesis; S-adenosylmethioninamine biosynthesis; S-adenosylmethioninamine from S-adenosyl-L-methionine: step 1/1.</text>
</comment>
<dbReference type="OMA" id="WFEESSN"/>
<dbReference type="PANTHER" id="PTHR11570">
    <property type="entry name" value="S-ADENOSYLMETHIONINE DECARBOXYLASE"/>
    <property type="match status" value="1"/>
</dbReference>
<reference evidence="14 15" key="1">
    <citation type="journal article" date="2013" name="PLoS Genet.">
        <title>Distinctive expansion of potential virulence genes in the genome of the oomycete fish pathogen Saprolegnia parasitica.</title>
        <authorList>
            <person name="Jiang R.H."/>
            <person name="de Bruijn I."/>
            <person name="Haas B.J."/>
            <person name="Belmonte R."/>
            <person name="Lobach L."/>
            <person name="Christie J."/>
            <person name="van den Ackerveken G."/>
            <person name="Bottin A."/>
            <person name="Bulone V."/>
            <person name="Diaz-Moreno S.M."/>
            <person name="Dumas B."/>
            <person name="Fan L."/>
            <person name="Gaulin E."/>
            <person name="Govers F."/>
            <person name="Grenville-Briggs L.J."/>
            <person name="Horner N.R."/>
            <person name="Levin J.Z."/>
            <person name="Mammella M."/>
            <person name="Meijer H.J."/>
            <person name="Morris P."/>
            <person name="Nusbaum C."/>
            <person name="Oome S."/>
            <person name="Phillips A.J."/>
            <person name="van Rooyen D."/>
            <person name="Rzeszutek E."/>
            <person name="Saraiva M."/>
            <person name="Secombes C.J."/>
            <person name="Seidl M.F."/>
            <person name="Snel B."/>
            <person name="Stassen J.H."/>
            <person name="Sykes S."/>
            <person name="Tripathy S."/>
            <person name="van den Berg H."/>
            <person name="Vega-Arreguin J.C."/>
            <person name="Wawra S."/>
            <person name="Young S.K."/>
            <person name="Zeng Q."/>
            <person name="Dieguez-Uribeondo J."/>
            <person name="Russ C."/>
            <person name="Tyler B.M."/>
            <person name="van West P."/>
        </authorList>
    </citation>
    <scope>NUCLEOTIDE SEQUENCE [LARGE SCALE GENOMIC DNA]</scope>
    <source>
        <strain evidence="14 15">CBS 223.65</strain>
    </source>
</reference>
<evidence type="ECO:0000256" key="4">
    <source>
        <dbReference type="ARBA" id="ARBA00012357"/>
    </source>
</evidence>
<evidence type="ECO:0000313" key="15">
    <source>
        <dbReference type="Proteomes" id="UP000030745"/>
    </source>
</evidence>
<evidence type="ECO:0000256" key="3">
    <source>
        <dbReference type="ARBA" id="ARBA00008466"/>
    </source>
</evidence>
<dbReference type="NCBIfam" id="TIGR00535">
    <property type="entry name" value="SAM_DCase"/>
    <property type="match status" value="1"/>
</dbReference>
<dbReference type="PANTHER" id="PTHR11570:SF0">
    <property type="entry name" value="S-ADENOSYLMETHIONINE DECARBOXYLASE PROENZYME"/>
    <property type="match status" value="1"/>
</dbReference>
<keyword evidence="13" id="KW-0670">Pyruvate</keyword>
<evidence type="ECO:0000256" key="8">
    <source>
        <dbReference type="ARBA" id="ARBA00023066"/>
    </source>
</evidence>